<evidence type="ECO:0000313" key="2">
    <source>
        <dbReference type="Proteomes" id="UP000005510"/>
    </source>
</evidence>
<dbReference type="HOGENOM" id="CLU_3046229_0_0_10"/>
<evidence type="ECO:0000313" key="1">
    <source>
        <dbReference type="EMBL" id="EEC97643.1"/>
    </source>
</evidence>
<dbReference type="EMBL" id="ABYH01000063">
    <property type="protein sequence ID" value="EEC97643.1"/>
    <property type="molecule type" value="Genomic_DNA"/>
</dbReference>
<sequence>MRKTSILFLFWLQIYRFLLEIKKICSCFEQYGLTLELCRLTNHLYLCRELKIGK</sequence>
<reference evidence="1 2" key="2">
    <citation type="submission" date="2008-10" db="EMBL/GenBank/DDBJ databases">
        <authorList>
            <person name="Fulton L."/>
            <person name="Clifton S."/>
            <person name="Fulton B."/>
            <person name="Xu J."/>
            <person name="Minx P."/>
            <person name="Pepin K.H."/>
            <person name="Johnson M."/>
            <person name="Bhonagiri V."/>
            <person name="Nash W.E."/>
            <person name="Mardis E.R."/>
            <person name="Wilson R.K."/>
        </authorList>
    </citation>
    <scope>NUCLEOTIDE SEQUENCE [LARGE SCALE GENOMIC DNA]</scope>
    <source>
        <strain evidence="1 2">DSM 18315</strain>
    </source>
</reference>
<accession>B7B7F0</accession>
<gene>
    <name evidence="1" type="ORF">PRABACTJOHN_00947</name>
</gene>
<name>B7B7F0_9BACT</name>
<organism evidence="1 2">
    <name type="scientific">Parabacteroides johnsonii DSM 18315</name>
    <dbReference type="NCBI Taxonomy" id="537006"/>
    <lineage>
        <taxon>Bacteria</taxon>
        <taxon>Pseudomonadati</taxon>
        <taxon>Bacteroidota</taxon>
        <taxon>Bacteroidia</taxon>
        <taxon>Bacteroidales</taxon>
        <taxon>Tannerellaceae</taxon>
        <taxon>Parabacteroides</taxon>
    </lineage>
</organism>
<comment type="caution">
    <text evidence="1">The sequence shown here is derived from an EMBL/GenBank/DDBJ whole genome shotgun (WGS) entry which is preliminary data.</text>
</comment>
<dbReference type="Proteomes" id="UP000005510">
    <property type="component" value="Unassembled WGS sequence"/>
</dbReference>
<reference evidence="1 2" key="1">
    <citation type="submission" date="2008-10" db="EMBL/GenBank/DDBJ databases">
        <title>Draft genome sequence of Parabacteroides johnsonii (DSM 18315).</title>
        <authorList>
            <person name="Sudarsanam P."/>
            <person name="Ley R."/>
            <person name="Guruge J."/>
            <person name="Turnbaugh P.J."/>
            <person name="Mahowald M."/>
            <person name="Liep D."/>
            <person name="Gordon J."/>
        </authorList>
    </citation>
    <scope>NUCLEOTIDE SEQUENCE [LARGE SCALE GENOMIC DNA]</scope>
    <source>
        <strain evidence="1 2">DSM 18315</strain>
    </source>
</reference>
<proteinExistence type="predicted"/>
<protein>
    <submittedName>
        <fullName evidence="1">Uncharacterized protein</fullName>
    </submittedName>
</protein>
<dbReference type="AlphaFoldDB" id="B7B7F0"/>